<evidence type="ECO:0000313" key="3">
    <source>
        <dbReference type="EMBL" id="MFH0252851.1"/>
    </source>
</evidence>
<feature type="transmembrane region" description="Helical" evidence="2">
    <location>
        <begin position="416"/>
        <end position="437"/>
    </location>
</feature>
<feature type="region of interest" description="Disordered" evidence="1">
    <location>
        <begin position="463"/>
        <end position="503"/>
    </location>
</feature>
<feature type="transmembrane region" description="Helical" evidence="2">
    <location>
        <begin position="248"/>
        <end position="273"/>
    </location>
</feature>
<keyword evidence="2" id="KW-1133">Transmembrane helix</keyword>
<evidence type="ECO:0000313" key="4">
    <source>
        <dbReference type="Proteomes" id="UP001607157"/>
    </source>
</evidence>
<sequence length="503" mass="55020">MPNALAYLMLLIWPPVCALLCRRLPPERAIIWCILGGYLVLPPATGFDLPLVPEMNKISIPNICAFALAVFYLRRRVSLWPDGWPMRALVLLFVLGAVPTVLTNGDGIVFSLLGNTAPILFPTATLPGLGLRDLLSVVVGQLITLAPFFLGRSLLASERGLRELLLALAIGALVYSLPALVEIRLSPQINTWVYGFFQHDFEQMMRQGGFRPIVFLPHALWLAFFVMSAALAAIALSRGAADGQRLKFLFAAAYLLVVLVLCKSVASLLYAVALAPIMLLASSRLMVRLALVLALVAMIYPMLRNNGWIPTDAILAKAKSYSPERAQSLGFRFNNEEQLLDRADEKPLFGWGGWGRNLVRDAQTGEILTIPDGEWIIVFGTFGWVGYIAQMGLIGGPLFLLWWGMGRARAGPEPRGMPFVVGPMALLLAITMIDMLLNAILTPYTWLMAGAILGVCEARLRSEDPAEPAPAGPSRPRRRAVIGDMNAAVPSRRSAMGQRSHRS</sequence>
<dbReference type="RefSeq" id="WP_377168827.1">
    <property type="nucleotide sequence ID" value="NZ_JBHTJC010000001.1"/>
</dbReference>
<proteinExistence type="predicted"/>
<feature type="transmembrane region" description="Helical" evidence="2">
    <location>
        <begin position="285"/>
        <end position="303"/>
    </location>
</feature>
<accession>A0ABW7I3V6</accession>
<organism evidence="3 4">
    <name type="scientific">Roseovarius aquimarinus</name>
    <dbReference type="NCBI Taxonomy" id="1229156"/>
    <lineage>
        <taxon>Bacteria</taxon>
        <taxon>Pseudomonadati</taxon>
        <taxon>Pseudomonadota</taxon>
        <taxon>Alphaproteobacteria</taxon>
        <taxon>Rhodobacterales</taxon>
        <taxon>Roseobacteraceae</taxon>
        <taxon>Roseovarius</taxon>
    </lineage>
</organism>
<gene>
    <name evidence="3" type="ORF">ACGRVM_03035</name>
</gene>
<feature type="transmembrane region" description="Helical" evidence="2">
    <location>
        <begin position="375"/>
        <end position="404"/>
    </location>
</feature>
<protein>
    <recommendedName>
        <fullName evidence="5">O-Antigen ligase</fullName>
    </recommendedName>
</protein>
<feature type="transmembrane region" description="Helical" evidence="2">
    <location>
        <begin position="86"/>
        <end position="102"/>
    </location>
</feature>
<feature type="transmembrane region" description="Helical" evidence="2">
    <location>
        <begin position="6"/>
        <end position="22"/>
    </location>
</feature>
<keyword evidence="2" id="KW-0472">Membrane</keyword>
<evidence type="ECO:0000256" key="2">
    <source>
        <dbReference type="SAM" id="Phobius"/>
    </source>
</evidence>
<evidence type="ECO:0000256" key="1">
    <source>
        <dbReference type="SAM" id="MobiDB-lite"/>
    </source>
</evidence>
<keyword evidence="4" id="KW-1185">Reference proteome</keyword>
<name>A0ABW7I3V6_9RHOB</name>
<feature type="transmembrane region" description="Helical" evidence="2">
    <location>
        <begin position="134"/>
        <end position="152"/>
    </location>
</feature>
<keyword evidence="2" id="KW-0812">Transmembrane</keyword>
<dbReference type="EMBL" id="JBIHMM010000001">
    <property type="protein sequence ID" value="MFH0252851.1"/>
    <property type="molecule type" value="Genomic_DNA"/>
</dbReference>
<feature type="transmembrane region" description="Helical" evidence="2">
    <location>
        <begin position="29"/>
        <end position="46"/>
    </location>
</feature>
<dbReference type="Proteomes" id="UP001607157">
    <property type="component" value="Unassembled WGS sequence"/>
</dbReference>
<feature type="transmembrane region" description="Helical" evidence="2">
    <location>
        <begin position="58"/>
        <end position="74"/>
    </location>
</feature>
<evidence type="ECO:0008006" key="5">
    <source>
        <dbReference type="Google" id="ProtNLM"/>
    </source>
</evidence>
<reference evidence="3 4" key="1">
    <citation type="submission" date="2024-10" db="EMBL/GenBank/DDBJ databases">
        <authorList>
            <person name="Yang X.-N."/>
        </authorList>
    </citation>
    <scope>NUCLEOTIDE SEQUENCE [LARGE SCALE GENOMIC DNA]</scope>
    <source>
        <strain evidence="3 4">CAU 1059</strain>
    </source>
</reference>
<feature type="transmembrane region" description="Helical" evidence="2">
    <location>
        <begin position="164"/>
        <end position="181"/>
    </location>
</feature>
<feature type="transmembrane region" description="Helical" evidence="2">
    <location>
        <begin position="213"/>
        <end position="236"/>
    </location>
</feature>
<comment type="caution">
    <text evidence="3">The sequence shown here is derived from an EMBL/GenBank/DDBJ whole genome shotgun (WGS) entry which is preliminary data.</text>
</comment>